<accession>A0ABR9BLE2</accession>
<dbReference type="PROSITE" id="PS51257">
    <property type="entry name" value="PROKAR_LIPOPROTEIN"/>
    <property type="match status" value="1"/>
</dbReference>
<dbReference type="RefSeq" id="WP_192016006.1">
    <property type="nucleotide sequence ID" value="NZ_JACYTP010000006.1"/>
</dbReference>
<evidence type="ECO:0000256" key="1">
    <source>
        <dbReference type="SAM" id="MobiDB-lite"/>
    </source>
</evidence>
<feature type="compositionally biased region" description="Low complexity" evidence="1">
    <location>
        <begin position="113"/>
        <end position="123"/>
    </location>
</feature>
<reference evidence="3 4" key="1">
    <citation type="submission" date="2020-09" db="EMBL/GenBank/DDBJ databases">
        <title>Photobacterium sp. CAU 1568 isolated from sand of Sido Beach.</title>
        <authorList>
            <person name="Kim W."/>
        </authorList>
    </citation>
    <scope>NUCLEOTIDE SEQUENCE [LARGE SCALE GENOMIC DNA]</scope>
    <source>
        <strain evidence="3 4">CAU 1568</strain>
    </source>
</reference>
<keyword evidence="4" id="KW-1185">Reference proteome</keyword>
<feature type="compositionally biased region" description="Gly residues" evidence="1">
    <location>
        <begin position="157"/>
        <end position="170"/>
    </location>
</feature>
<keyword evidence="2" id="KW-0732">Signal</keyword>
<evidence type="ECO:0000256" key="2">
    <source>
        <dbReference type="SAM" id="SignalP"/>
    </source>
</evidence>
<organism evidence="3 4">
    <name type="scientific">Photobacterium arenosum</name>
    <dbReference type="NCBI Taxonomy" id="2774143"/>
    <lineage>
        <taxon>Bacteria</taxon>
        <taxon>Pseudomonadati</taxon>
        <taxon>Pseudomonadota</taxon>
        <taxon>Gammaproteobacteria</taxon>
        <taxon>Vibrionales</taxon>
        <taxon>Vibrionaceae</taxon>
        <taxon>Photobacterium</taxon>
    </lineage>
</organism>
<name>A0ABR9BLE2_9GAMM</name>
<dbReference type="EMBL" id="JACYTP010000006">
    <property type="protein sequence ID" value="MBD8513297.1"/>
    <property type="molecule type" value="Genomic_DNA"/>
</dbReference>
<evidence type="ECO:0000313" key="4">
    <source>
        <dbReference type="Proteomes" id="UP000649768"/>
    </source>
</evidence>
<feature type="region of interest" description="Disordered" evidence="1">
    <location>
        <begin position="110"/>
        <end position="134"/>
    </location>
</feature>
<feature type="signal peptide" evidence="2">
    <location>
        <begin position="1"/>
        <end position="21"/>
    </location>
</feature>
<comment type="caution">
    <text evidence="3">The sequence shown here is derived from an EMBL/GenBank/DDBJ whole genome shotgun (WGS) entry which is preliminary data.</text>
</comment>
<proteinExistence type="predicted"/>
<evidence type="ECO:0000313" key="3">
    <source>
        <dbReference type="EMBL" id="MBD8513297.1"/>
    </source>
</evidence>
<dbReference type="Proteomes" id="UP000649768">
    <property type="component" value="Unassembled WGS sequence"/>
</dbReference>
<feature type="region of interest" description="Disordered" evidence="1">
    <location>
        <begin position="147"/>
        <end position="170"/>
    </location>
</feature>
<sequence>MPIRSLFFCLLLLLTGCGSTGADSSGPASYHYSNEWWYDDYLYYWHHYYPNCCHGDGEYKDVVTDWWQSLDPDKQQEIKNKFDNWQGDRADIADNLPAVKAQLDQKWQSLPPETQQRVRQQLQTRREQGPVDRSAIRANRPAVQRGMMNRPNIGAGQLRGLGGGGLRGRM</sequence>
<gene>
    <name evidence="3" type="ORF">IFO68_11490</name>
</gene>
<feature type="chain" id="PRO_5046108907" description="Lipoprotein" evidence="2">
    <location>
        <begin position="22"/>
        <end position="170"/>
    </location>
</feature>
<evidence type="ECO:0008006" key="5">
    <source>
        <dbReference type="Google" id="ProtNLM"/>
    </source>
</evidence>
<protein>
    <recommendedName>
        <fullName evidence="5">Lipoprotein</fullName>
    </recommendedName>
</protein>